<reference evidence="2" key="1">
    <citation type="journal article" date="2024" name="Front. Bioeng. Biotechnol.">
        <title>Genome-scale model development and genomic sequencing of the oleaginous clade Lipomyces.</title>
        <authorList>
            <person name="Czajka J.J."/>
            <person name="Han Y."/>
            <person name="Kim J."/>
            <person name="Mondo S.J."/>
            <person name="Hofstad B.A."/>
            <person name="Robles A."/>
            <person name="Haridas S."/>
            <person name="Riley R."/>
            <person name="LaButti K."/>
            <person name="Pangilinan J."/>
            <person name="Andreopoulos W."/>
            <person name="Lipzen A."/>
            <person name="Yan J."/>
            <person name="Wang M."/>
            <person name="Ng V."/>
            <person name="Grigoriev I.V."/>
            <person name="Spatafora J.W."/>
            <person name="Magnuson J.K."/>
            <person name="Baker S.E."/>
            <person name="Pomraning K.R."/>
        </authorList>
    </citation>
    <scope>NUCLEOTIDE SEQUENCE [LARGE SCALE GENOMIC DNA]</scope>
    <source>
        <strain evidence="2">CBS 10300</strain>
    </source>
</reference>
<keyword evidence="2" id="KW-1185">Reference proteome</keyword>
<accession>A0ACC3TTH1</accession>
<comment type="caution">
    <text evidence="1">The sequence shown here is derived from an EMBL/GenBank/DDBJ whole genome shotgun (WGS) entry which is preliminary data.</text>
</comment>
<name>A0ACC3TTH1_9ASCO</name>
<evidence type="ECO:0000313" key="1">
    <source>
        <dbReference type="EMBL" id="KAK9324523.1"/>
    </source>
</evidence>
<dbReference type="EMBL" id="MU970049">
    <property type="protein sequence ID" value="KAK9324523.1"/>
    <property type="molecule type" value="Genomic_DNA"/>
</dbReference>
<gene>
    <name evidence="1" type="ORF">V1517DRAFT_317242</name>
</gene>
<organism evidence="1 2">
    <name type="scientific">Lipomyces orientalis</name>
    <dbReference type="NCBI Taxonomy" id="1233043"/>
    <lineage>
        <taxon>Eukaryota</taxon>
        <taxon>Fungi</taxon>
        <taxon>Dikarya</taxon>
        <taxon>Ascomycota</taxon>
        <taxon>Saccharomycotina</taxon>
        <taxon>Lipomycetes</taxon>
        <taxon>Lipomycetales</taxon>
        <taxon>Lipomycetaceae</taxon>
        <taxon>Lipomyces</taxon>
    </lineage>
</organism>
<dbReference type="Proteomes" id="UP001489719">
    <property type="component" value="Unassembled WGS sequence"/>
</dbReference>
<sequence>MKINAKGPSHTFCRTCIQDALSKSSSLCPVDRASLCLADIRPSPIVLYNLIDELHVYCHNKNKGCTAILTRSSIHSHTNDCTYALVNCPLQCCCQLIERRYIDSKDDLRCLHNQIECAGCLKSMMDYQVNNHLRECGSRALRCPDCFDIFAPGYLELHRQNCEYYPCPAALHGCSWSGSKKDLLATHAGDCQYILLAPFNVKYNAICLKFHETMSLFLEKLHQSAGDEGGNGAISVAALRAMGINSRQDLHDYFQQYSSEWQKLLVQLASLDDELKAMIAREAHRRATDGLLAAQSSVRNLRQFIQSSSVSFKYTPSVEARSV</sequence>
<protein>
    <submittedName>
        <fullName evidence="1">Uncharacterized protein</fullName>
    </submittedName>
</protein>
<evidence type="ECO:0000313" key="2">
    <source>
        <dbReference type="Proteomes" id="UP001489719"/>
    </source>
</evidence>
<proteinExistence type="predicted"/>